<evidence type="ECO:0000313" key="1">
    <source>
        <dbReference type="EMBL" id="ATC84235.1"/>
    </source>
</evidence>
<dbReference type="EMBL" id="CP011012">
    <property type="protein sequence ID" value="ATC84235.1"/>
    <property type="molecule type" value="Genomic_DNA"/>
</dbReference>
<gene>
    <name evidence="1" type="ORF">PAGA_b0301</name>
</gene>
<keyword evidence="2" id="KW-1185">Reference proteome</keyword>
<dbReference type="Proteomes" id="UP000217277">
    <property type="component" value="Chromosome II"/>
</dbReference>
<evidence type="ECO:0000313" key="2">
    <source>
        <dbReference type="Proteomes" id="UP000217277"/>
    </source>
</evidence>
<organism evidence="1 2">
    <name type="scientific">Pseudoalteromonas agarivorans DSM 14585</name>
    <dbReference type="NCBI Taxonomy" id="1312369"/>
    <lineage>
        <taxon>Bacteria</taxon>
        <taxon>Pseudomonadati</taxon>
        <taxon>Pseudomonadota</taxon>
        <taxon>Gammaproteobacteria</taxon>
        <taxon>Alteromonadales</taxon>
        <taxon>Pseudoalteromonadaceae</taxon>
        <taxon>Pseudoalteromonas</taxon>
    </lineage>
</organism>
<protein>
    <submittedName>
        <fullName evidence="1">Uncharacterized protein</fullName>
    </submittedName>
</protein>
<sequence length="49" mass="5642">MFLFLNLKNNVFKSAVKGIKGTFSVNFHFILLRVKFVAVCLKRNIQAII</sequence>
<reference evidence="1" key="1">
    <citation type="submission" date="2015-03" db="EMBL/GenBank/DDBJ databases">
        <authorList>
            <person name="Xie B.-B."/>
            <person name="Rong J.-C."/>
            <person name="Qin Q.-L."/>
            <person name="Zhang Y.-Z."/>
        </authorList>
    </citation>
    <scope>NUCLEOTIDE SEQUENCE</scope>
    <source>
        <strain evidence="1">DSM 14585</strain>
    </source>
</reference>
<name>A0ACA8E212_9GAMM</name>
<accession>A0ACA8E212</accession>
<proteinExistence type="predicted"/>